<dbReference type="InterPro" id="IPR030659">
    <property type="entry name" value="SecY_CS"/>
</dbReference>
<evidence type="ECO:0000256" key="6">
    <source>
        <dbReference type="ARBA" id="ARBA00022989"/>
    </source>
</evidence>
<evidence type="ECO:0000256" key="4">
    <source>
        <dbReference type="ARBA" id="ARBA00022692"/>
    </source>
</evidence>
<dbReference type="RefSeq" id="WP_107969350.1">
    <property type="nucleotide sequence ID" value="NZ_NWBU01000016.1"/>
</dbReference>
<dbReference type="Pfam" id="PF00344">
    <property type="entry name" value="SecY"/>
    <property type="match status" value="1"/>
</dbReference>
<keyword evidence="5 10" id="KW-0653">Protein transport</keyword>
<protein>
    <recommendedName>
        <fullName evidence="9 10">Protein translocase subunit SecY</fullName>
    </recommendedName>
</protein>
<dbReference type="PIRSF" id="PIRSF004557">
    <property type="entry name" value="SecY"/>
    <property type="match status" value="1"/>
</dbReference>
<feature type="transmembrane region" description="Helical" evidence="10">
    <location>
        <begin position="27"/>
        <end position="45"/>
    </location>
</feature>
<dbReference type="InterPro" id="IPR002208">
    <property type="entry name" value="SecY/SEC61-alpha"/>
</dbReference>
<keyword evidence="15" id="KW-1185">Reference proteome</keyword>
<evidence type="ECO:0000256" key="9">
    <source>
        <dbReference type="ARBA" id="ARBA00039733"/>
    </source>
</evidence>
<keyword evidence="4 10" id="KW-0812">Transmembrane</keyword>
<keyword evidence="10" id="KW-1003">Cell membrane</keyword>
<dbReference type="PROSITE" id="PS00755">
    <property type="entry name" value="SECY_1"/>
    <property type="match status" value="1"/>
</dbReference>
<comment type="caution">
    <text evidence="14">The sequence shown here is derived from an EMBL/GenBank/DDBJ whole genome shotgun (WGS) entry which is preliminary data.</text>
</comment>
<evidence type="ECO:0000256" key="3">
    <source>
        <dbReference type="ARBA" id="ARBA00022448"/>
    </source>
</evidence>
<dbReference type="GO" id="GO:0065002">
    <property type="term" value="P:intracellular protein transmembrane transport"/>
    <property type="evidence" value="ECO:0007669"/>
    <property type="project" value="UniProtKB-UniRule"/>
</dbReference>
<feature type="transmembrane region" description="Helical" evidence="10">
    <location>
        <begin position="192"/>
        <end position="209"/>
    </location>
</feature>
<feature type="transmembrane region" description="Helical" evidence="10">
    <location>
        <begin position="123"/>
        <end position="140"/>
    </location>
</feature>
<feature type="transmembrane region" description="Helical" evidence="10">
    <location>
        <begin position="160"/>
        <end position="180"/>
    </location>
</feature>
<comment type="function">
    <text evidence="10 11">The central subunit of the protein translocation channel SecYEG. Consists of two halves formed by TMs 1-5 and 6-10. These two domains form a lateral gate at the front which open onto the bilayer between TMs 2 and 7, and are clamped together by SecE at the back. The channel is closed by both a pore ring composed of hydrophobic SecY resides and a short helix (helix 2A) on the extracellular side of the membrane which forms a plug. The plug probably moves laterally to allow the channel to open. The ring and the pore may move independently.</text>
</comment>
<keyword evidence="7 10" id="KW-0811">Translocation</keyword>
<dbReference type="Gene3D" id="1.10.3370.10">
    <property type="entry name" value="SecY subunit domain"/>
    <property type="match status" value="1"/>
</dbReference>
<dbReference type="SUPFAM" id="SSF103491">
    <property type="entry name" value="Preprotein translocase SecY subunit"/>
    <property type="match status" value="1"/>
</dbReference>
<dbReference type="FunFam" id="1.10.3370.10:FF:000001">
    <property type="entry name" value="Preprotein translocase subunit SecY"/>
    <property type="match status" value="1"/>
</dbReference>
<gene>
    <name evidence="10" type="primary">secY</name>
    <name evidence="14" type="ORF">CLG96_15800</name>
</gene>
<dbReference type="GO" id="GO:0043952">
    <property type="term" value="P:protein transport by the Sec complex"/>
    <property type="evidence" value="ECO:0007669"/>
    <property type="project" value="UniProtKB-UniRule"/>
</dbReference>
<dbReference type="GO" id="GO:0005886">
    <property type="term" value="C:plasma membrane"/>
    <property type="evidence" value="ECO:0007669"/>
    <property type="project" value="UniProtKB-SubCell"/>
</dbReference>
<evidence type="ECO:0000256" key="10">
    <source>
        <dbReference type="HAMAP-Rule" id="MF_01465"/>
    </source>
</evidence>
<feature type="transmembrane region" description="Helical" evidence="10">
    <location>
        <begin position="221"/>
        <end position="242"/>
    </location>
</feature>
<dbReference type="HAMAP" id="MF_01465">
    <property type="entry name" value="SecY"/>
    <property type="match status" value="1"/>
</dbReference>
<comment type="caution">
    <text evidence="10">Lacks conserved residue(s) required for the propagation of feature annotation.</text>
</comment>
<dbReference type="OrthoDB" id="9809248at2"/>
<keyword evidence="8 10" id="KW-0472">Membrane</keyword>
<name>A0A2T5FUG8_9SPHN</name>
<dbReference type="PANTHER" id="PTHR10906">
    <property type="entry name" value="SECY/SEC61-ALPHA FAMILY MEMBER"/>
    <property type="match status" value="1"/>
</dbReference>
<accession>A0A2T5FUG8</accession>
<dbReference type="AlphaFoldDB" id="A0A2T5FUG8"/>
<evidence type="ECO:0000256" key="7">
    <source>
        <dbReference type="ARBA" id="ARBA00023010"/>
    </source>
</evidence>
<evidence type="ECO:0000256" key="5">
    <source>
        <dbReference type="ARBA" id="ARBA00022927"/>
    </source>
</evidence>
<evidence type="ECO:0000256" key="12">
    <source>
        <dbReference type="RuleBase" id="RU003484"/>
    </source>
</evidence>
<evidence type="ECO:0000256" key="13">
    <source>
        <dbReference type="RuleBase" id="RU004349"/>
    </source>
</evidence>
<evidence type="ECO:0000256" key="8">
    <source>
        <dbReference type="ARBA" id="ARBA00023136"/>
    </source>
</evidence>
<keyword evidence="3 10" id="KW-0813">Transport</keyword>
<dbReference type="InterPro" id="IPR023201">
    <property type="entry name" value="SecY_dom_sf"/>
</dbReference>
<evidence type="ECO:0000256" key="1">
    <source>
        <dbReference type="ARBA" id="ARBA00004141"/>
    </source>
</evidence>
<comment type="subunit">
    <text evidence="10">Component of the Sec protein translocase complex. Heterotrimer consisting of SecY, SecE and SecG subunits. The heterotrimers can form oligomers, although 1 heterotrimer is thought to be able to translocate proteins. Interacts with the ribosome. Interacts with SecDF, and other proteins may be involved. Interacts with SecA.</text>
</comment>
<dbReference type="EMBL" id="NWBU01000016">
    <property type="protein sequence ID" value="PTQ08170.1"/>
    <property type="molecule type" value="Genomic_DNA"/>
</dbReference>
<feature type="transmembrane region" description="Helical" evidence="10">
    <location>
        <begin position="81"/>
        <end position="102"/>
    </location>
</feature>
<dbReference type="PRINTS" id="PR00303">
    <property type="entry name" value="SECYTRNLCASE"/>
</dbReference>
<dbReference type="GO" id="GO:0006605">
    <property type="term" value="P:protein targeting"/>
    <property type="evidence" value="ECO:0007669"/>
    <property type="project" value="UniProtKB-UniRule"/>
</dbReference>
<evidence type="ECO:0000313" key="14">
    <source>
        <dbReference type="EMBL" id="PTQ08170.1"/>
    </source>
</evidence>
<keyword evidence="6 10" id="KW-1133">Transmembrane helix</keyword>
<dbReference type="Proteomes" id="UP000244162">
    <property type="component" value="Unassembled WGS sequence"/>
</dbReference>
<evidence type="ECO:0000256" key="2">
    <source>
        <dbReference type="ARBA" id="ARBA00005751"/>
    </source>
</evidence>
<evidence type="ECO:0000256" key="11">
    <source>
        <dbReference type="RuleBase" id="RU000537"/>
    </source>
</evidence>
<comment type="similarity">
    <text evidence="2 10 13">Belongs to the SecY/SEC61-alpha family.</text>
</comment>
<dbReference type="PROSITE" id="PS00756">
    <property type="entry name" value="SECY_2"/>
    <property type="match status" value="1"/>
</dbReference>
<feature type="transmembrane region" description="Helical" evidence="10">
    <location>
        <begin position="327"/>
        <end position="348"/>
    </location>
</feature>
<organism evidence="14 15">
    <name type="scientific">Sphingomonas oleivorans</name>
    <dbReference type="NCBI Taxonomy" id="1735121"/>
    <lineage>
        <taxon>Bacteria</taxon>
        <taxon>Pseudomonadati</taxon>
        <taxon>Pseudomonadota</taxon>
        <taxon>Alphaproteobacteria</taxon>
        <taxon>Sphingomonadales</taxon>
        <taxon>Sphingomonadaceae</taxon>
        <taxon>Sphingomonas</taxon>
    </lineage>
</organism>
<dbReference type="NCBIfam" id="TIGR00967">
    <property type="entry name" value="3a0501s007"/>
    <property type="match status" value="1"/>
</dbReference>
<sequence length="455" mass="49362">MASAAEQLAANVSLSQFAKATELKKRLWFTLGALVVFRLLSHVPLPGIDPRALATLFESTRGGVLDFFNTFSGGALTRMSLIALGVMPYITASIVVQLATTLSPALAAIKKEGESGRKRLNQYTRYGTVALTAIQGYFIAVGLETWGASQGLNAVIVDPYLFRVTTVITLIGGTMFLLWLGEQITSRGIGNGVSLIIMAGIVSELPKALVNVFEGGRTGSLSPLLIIGVLALIIGLILFIVFMERAQRRVLIQYPKRQTARGHMQGDKSFLPLKINTANVIPPIFASSLLLMPLTISQFAGQRVAGESAWGDFIITLNQYLAHGTPLYMALYAAGIIFFCFFYTAVVFNPEETADNLKRYGGFIPGIRPGKNTADYLDYVLTRITVIGAAYLTFICLVPEFLVARAGIPFYLGGTSLLIVVNVTIDTVTQIQSHLLAHQYGDLIKKAKLKGGMRR</sequence>
<dbReference type="InterPro" id="IPR026593">
    <property type="entry name" value="SecY"/>
</dbReference>
<reference evidence="14 15" key="1">
    <citation type="submission" date="2017-09" db="EMBL/GenBank/DDBJ databases">
        <title>Sphingomonas panjinensis sp.nov., isolated from oil-contaminated soil.</title>
        <authorList>
            <person name="Wang L."/>
            <person name="Chen L."/>
        </authorList>
    </citation>
    <scope>NUCLEOTIDE SEQUENCE [LARGE SCALE GENOMIC DNA]</scope>
    <source>
        <strain evidence="14 15">FW-11</strain>
    </source>
</reference>
<comment type="subcellular location">
    <subcellularLocation>
        <location evidence="10">Cell membrane</location>
        <topology evidence="10">Multi-pass membrane protein</topology>
    </subcellularLocation>
    <subcellularLocation>
        <location evidence="1 12">Membrane</location>
        <topology evidence="1 12">Multi-pass membrane protein</topology>
    </subcellularLocation>
</comment>
<proteinExistence type="inferred from homology"/>
<feature type="transmembrane region" description="Helical" evidence="10">
    <location>
        <begin position="380"/>
        <end position="403"/>
    </location>
</feature>
<evidence type="ECO:0000313" key="15">
    <source>
        <dbReference type="Proteomes" id="UP000244162"/>
    </source>
</evidence>